<dbReference type="PANTHER" id="PTHR44858">
    <property type="entry name" value="TETRATRICOPEPTIDE REPEAT PROTEIN 6"/>
    <property type="match status" value="1"/>
</dbReference>
<evidence type="ECO:0000256" key="1">
    <source>
        <dbReference type="ARBA" id="ARBA00022737"/>
    </source>
</evidence>
<sequence>MALSASAAFSQTAADAKKAIDAEQYQKAKGILKKLISAQPAAGENYFYLGQVYLQTDYIDSARATFAKGVASAADYPLNYIGQGAVELETGNETGAKGLFEKAAASASKKDVKPLVYIGRAYTEASKPDFKTAVVYLEKAKALNPKDAEAWLAIGNAHRNLGDNSAAYSDYIAAYDLDKTLIRAKLEKGVSTKMAKAYKEAADEFKAVIALDPNYGPAYRELADTYRWIWNGESGTQNETIKLALQNYEKYMDLTDRSLESRMKHADFLILSKEYKALEAEANEMAKLDKTNPRIFRYLGYAASENGNYPASIQALKDFISKVDSTRLIPRDYLYLGKAQMKTGETVAGFANLKKAILMDSTYAEMMVEIAKGLYDAKKFDEASAAYELAVKNPKAKVTDYLYLSLSYYFDYSTKSKANLSPSKDILVKADSTLSYLNRRAPASADPYIFRARIGRLMDDETAPKGLMVPFYEKFVELTNANVAAKGAATLTASVKNNLLESYNNLGAFYANTDKVKAKEYFDKSVALDPANEYATNALKQLASMTNTPK</sequence>
<gene>
    <name evidence="4" type="ORF">GS398_19670</name>
</gene>
<reference evidence="4 5" key="1">
    <citation type="submission" date="2019-11" db="EMBL/GenBank/DDBJ databases">
        <title>Pedobacter sp. HMF7056 Genome sequencing and assembly.</title>
        <authorList>
            <person name="Kang H."/>
            <person name="Kim H."/>
            <person name="Joh K."/>
        </authorList>
    </citation>
    <scope>NUCLEOTIDE SEQUENCE [LARGE SCALE GENOMIC DNA]</scope>
    <source>
        <strain evidence="4 5">HMF7056</strain>
    </source>
</reference>
<dbReference type="RefSeq" id="WP_160908523.1">
    <property type="nucleotide sequence ID" value="NZ_WVHS01000005.1"/>
</dbReference>
<dbReference type="AlphaFoldDB" id="A0A7K1Y344"/>
<organism evidence="4 5">
    <name type="scientific">Hufsiella ginkgonis</name>
    <dbReference type="NCBI Taxonomy" id="2695274"/>
    <lineage>
        <taxon>Bacteria</taxon>
        <taxon>Pseudomonadati</taxon>
        <taxon>Bacteroidota</taxon>
        <taxon>Sphingobacteriia</taxon>
        <taxon>Sphingobacteriales</taxon>
        <taxon>Sphingobacteriaceae</taxon>
        <taxon>Hufsiella</taxon>
    </lineage>
</organism>
<name>A0A7K1Y344_9SPHI</name>
<evidence type="ECO:0008006" key="6">
    <source>
        <dbReference type="Google" id="ProtNLM"/>
    </source>
</evidence>
<evidence type="ECO:0000256" key="3">
    <source>
        <dbReference type="PROSITE-ProRule" id="PRU00339"/>
    </source>
</evidence>
<dbReference type="EMBL" id="WVHS01000005">
    <property type="protein sequence ID" value="MXV17528.1"/>
    <property type="molecule type" value="Genomic_DNA"/>
</dbReference>
<dbReference type="SUPFAM" id="SSF48452">
    <property type="entry name" value="TPR-like"/>
    <property type="match status" value="3"/>
</dbReference>
<dbReference type="GO" id="GO:0009279">
    <property type="term" value="C:cell outer membrane"/>
    <property type="evidence" value="ECO:0007669"/>
    <property type="project" value="TreeGrafter"/>
</dbReference>
<proteinExistence type="predicted"/>
<dbReference type="Gene3D" id="1.25.40.10">
    <property type="entry name" value="Tetratricopeptide repeat domain"/>
    <property type="match status" value="3"/>
</dbReference>
<protein>
    <recommendedName>
        <fullName evidence="6">Tetratricopeptide repeat protein</fullName>
    </recommendedName>
</protein>
<keyword evidence="2 3" id="KW-0802">TPR repeat</keyword>
<dbReference type="Pfam" id="PF14559">
    <property type="entry name" value="TPR_19"/>
    <property type="match status" value="1"/>
</dbReference>
<feature type="repeat" description="TPR" evidence="3">
    <location>
        <begin position="148"/>
        <end position="181"/>
    </location>
</feature>
<evidence type="ECO:0000313" key="5">
    <source>
        <dbReference type="Proteomes" id="UP000451233"/>
    </source>
</evidence>
<evidence type="ECO:0000313" key="4">
    <source>
        <dbReference type="EMBL" id="MXV17528.1"/>
    </source>
</evidence>
<dbReference type="PANTHER" id="PTHR44858:SF1">
    <property type="entry name" value="UDP-N-ACETYLGLUCOSAMINE--PEPTIDE N-ACETYLGLUCOSAMINYLTRANSFERASE SPINDLY-RELATED"/>
    <property type="match status" value="1"/>
</dbReference>
<dbReference type="GO" id="GO:0046813">
    <property type="term" value="P:receptor-mediated virion attachment to host cell"/>
    <property type="evidence" value="ECO:0007669"/>
    <property type="project" value="TreeGrafter"/>
</dbReference>
<dbReference type="PROSITE" id="PS50005">
    <property type="entry name" value="TPR"/>
    <property type="match status" value="2"/>
</dbReference>
<dbReference type="Pfam" id="PF13181">
    <property type="entry name" value="TPR_8"/>
    <property type="match status" value="2"/>
</dbReference>
<dbReference type="Proteomes" id="UP000451233">
    <property type="component" value="Unassembled WGS sequence"/>
</dbReference>
<evidence type="ECO:0000256" key="2">
    <source>
        <dbReference type="ARBA" id="ARBA00022803"/>
    </source>
</evidence>
<dbReference type="InterPro" id="IPR050498">
    <property type="entry name" value="Ycf3"/>
</dbReference>
<keyword evidence="5" id="KW-1185">Reference proteome</keyword>
<accession>A0A7K1Y344</accession>
<dbReference type="InterPro" id="IPR019734">
    <property type="entry name" value="TPR_rpt"/>
</dbReference>
<feature type="repeat" description="TPR" evidence="3">
    <location>
        <begin position="500"/>
        <end position="532"/>
    </location>
</feature>
<dbReference type="InterPro" id="IPR011990">
    <property type="entry name" value="TPR-like_helical_dom_sf"/>
</dbReference>
<dbReference type="SMART" id="SM00028">
    <property type="entry name" value="TPR"/>
    <property type="match status" value="7"/>
</dbReference>
<comment type="caution">
    <text evidence="4">The sequence shown here is derived from an EMBL/GenBank/DDBJ whole genome shotgun (WGS) entry which is preliminary data.</text>
</comment>
<keyword evidence="1" id="KW-0677">Repeat</keyword>